<organism evidence="1 2">
    <name type="scientific">Diversispora epigaea</name>
    <dbReference type="NCBI Taxonomy" id="1348612"/>
    <lineage>
        <taxon>Eukaryota</taxon>
        <taxon>Fungi</taxon>
        <taxon>Fungi incertae sedis</taxon>
        <taxon>Mucoromycota</taxon>
        <taxon>Glomeromycotina</taxon>
        <taxon>Glomeromycetes</taxon>
        <taxon>Diversisporales</taxon>
        <taxon>Diversisporaceae</taxon>
        <taxon>Diversispora</taxon>
    </lineage>
</organism>
<protein>
    <submittedName>
        <fullName evidence="1">Uncharacterized protein</fullName>
    </submittedName>
</protein>
<reference evidence="1 2" key="1">
    <citation type="submission" date="2018-08" db="EMBL/GenBank/DDBJ databases">
        <title>Genome and evolution of the arbuscular mycorrhizal fungus Diversispora epigaea (formerly Glomus versiforme) and its bacterial endosymbionts.</title>
        <authorList>
            <person name="Sun X."/>
            <person name="Fei Z."/>
            <person name="Harrison M."/>
        </authorList>
    </citation>
    <scope>NUCLEOTIDE SEQUENCE [LARGE SCALE GENOMIC DNA]</scope>
    <source>
        <strain evidence="1 2">IT104</strain>
    </source>
</reference>
<dbReference type="AlphaFoldDB" id="A0A397JKB3"/>
<evidence type="ECO:0000313" key="1">
    <source>
        <dbReference type="EMBL" id="RHZ85594.1"/>
    </source>
</evidence>
<evidence type="ECO:0000313" key="2">
    <source>
        <dbReference type="Proteomes" id="UP000266861"/>
    </source>
</evidence>
<sequence>MTIARSERYTLQIEPVQIVLLTIRNDVNIEFFTPLWVIPYCEYNVQENPVCGFNDGDSNT</sequence>
<dbReference type="Proteomes" id="UP000266861">
    <property type="component" value="Unassembled WGS sequence"/>
</dbReference>
<comment type="caution">
    <text evidence="1">The sequence shown here is derived from an EMBL/GenBank/DDBJ whole genome shotgun (WGS) entry which is preliminary data.</text>
</comment>
<dbReference type="EMBL" id="PQFF01000060">
    <property type="protein sequence ID" value="RHZ85594.1"/>
    <property type="molecule type" value="Genomic_DNA"/>
</dbReference>
<accession>A0A397JKB3</accession>
<gene>
    <name evidence="1" type="ORF">Glove_63g72</name>
</gene>
<proteinExistence type="predicted"/>
<name>A0A397JKB3_9GLOM</name>
<keyword evidence="2" id="KW-1185">Reference proteome</keyword>